<name>A0ABP9I7D4_9ACTN</name>
<evidence type="ECO:0000313" key="2">
    <source>
        <dbReference type="EMBL" id="GAA4989618.1"/>
    </source>
</evidence>
<accession>A0ABP9I7D4</accession>
<comment type="caution">
    <text evidence="2">The sequence shown here is derived from an EMBL/GenBank/DDBJ whole genome shotgun (WGS) entry which is preliminary data.</text>
</comment>
<organism evidence="2 3">
    <name type="scientific">Kineococcus glutinatus</name>
    <dbReference type="NCBI Taxonomy" id="1070872"/>
    <lineage>
        <taxon>Bacteria</taxon>
        <taxon>Bacillati</taxon>
        <taxon>Actinomycetota</taxon>
        <taxon>Actinomycetes</taxon>
        <taxon>Kineosporiales</taxon>
        <taxon>Kineosporiaceae</taxon>
        <taxon>Kineococcus</taxon>
    </lineage>
</organism>
<proteinExistence type="predicted"/>
<reference evidence="3" key="1">
    <citation type="journal article" date="2019" name="Int. J. Syst. Evol. Microbiol.">
        <title>The Global Catalogue of Microorganisms (GCM) 10K type strain sequencing project: providing services to taxonomists for standard genome sequencing and annotation.</title>
        <authorList>
            <consortium name="The Broad Institute Genomics Platform"/>
            <consortium name="The Broad Institute Genome Sequencing Center for Infectious Disease"/>
            <person name="Wu L."/>
            <person name="Ma J."/>
        </authorList>
    </citation>
    <scope>NUCLEOTIDE SEQUENCE [LARGE SCALE GENOMIC DNA]</scope>
    <source>
        <strain evidence="3">JCM 18126</strain>
    </source>
</reference>
<sequence length="81" mass="9636">MDDRQLLQRIQELVDTEHRLREQLAEGRIEEAEERERLQRAEEELDQAWDLLRQRRARKEAGLNPDDAGARPVPEVEGYDQ</sequence>
<dbReference type="Proteomes" id="UP001501195">
    <property type="component" value="Unassembled WGS sequence"/>
</dbReference>
<dbReference type="Pfam" id="PF10944">
    <property type="entry name" value="DUF2630"/>
    <property type="match status" value="1"/>
</dbReference>
<keyword evidence="3" id="KW-1185">Reference proteome</keyword>
<evidence type="ECO:0000256" key="1">
    <source>
        <dbReference type="SAM" id="MobiDB-lite"/>
    </source>
</evidence>
<protein>
    <submittedName>
        <fullName evidence="2">DUF2630 family protein</fullName>
    </submittedName>
</protein>
<dbReference type="RefSeq" id="WP_345713348.1">
    <property type="nucleotide sequence ID" value="NZ_BAABIL010000484.1"/>
</dbReference>
<dbReference type="InterPro" id="IPR020311">
    <property type="entry name" value="Uncharacterised_Rv0898c"/>
</dbReference>
<feature type="region of interest" description="Disordered" evidence="1">
    <location>
        <begin position="57"/>
        <end position="81"/>
    </location>
</feature>
<gene>
    <name evidence="2" type="ORF">GCM10023225_28670</name>
</gene>
<evidence type="ECO:0000313" key="3">
    <source>
        <dbReference type="Proteomes" id="UP001501195"/>
    </source>
</evidence>
<dbReference type="EMBL" id="BAABIL010000484">
    <property type="protein sequence ID" value="GAA4989618.1"/>
    <property type="molecule type" value="Genomic_DNA"/>
</dbReference>